<dbReference type="GO" id="GO:0008840">
    <property type="term" value="F:4-hydroxy-tetrahydrodipicolinate synthase activity"/>
    <property type="evidence" value="ECO:0007669"/>
    <property type="project" value="TreeGrafter"/>
</dbReference>
<name>X1JEF3_9ZZZZ</name>
<dbReference type="InterPro" id="IPR013785">
    <property type="entry name" value="Aldolase_TIM"/>
</dbReference>
<reference evidence="2" key="1">
    <citation type="journal article" date="2014" name="Front. Microbiol.">
        <title>High frequency of phylogenetically diverse reductive dehalogenase-homologous genes in deep subseafloor sedimentary metagenomes.</title>
        <authorList>
            <person name="Kawai M."/>
            <person name="Futagami T."/>
            <person name="Toyoda A."/>
            <person name="Takaki Y."/>
            <person name="Nishi S."/>
            <person name="Hori S."/>
            <person name="Arai W."/>
            <person name="Tsubouchi T."/>
            <person name="Morono Y."/>
            <person name="Uchiyama I."/>
            <person name="Ito T."/>
            <person name="Fujiyama A."/>
            <person name="Inagaki F."/>
            <person name="Takami H."/>
        </authorList>
    </citation>
    <scope>NUCLEOTIDE SEQUENCE</scope>
    <source>
        <strain evidence="2">Expedition CK06-06</strain>
    </source>
</reference>
<dbReference type="CDD" id="cd00408">
    <property type="entry name" value="DHDPS-like"/>
    <property type="match status" value="1"/>
</dbReference>
<feature type="non-terminal residue" evidence="2">
    <location>
        <position position="1"/>
    </location>
</feature>
<dbReference type="SUPFAM" id="SSF51569">
    <property type="entry name" value="Aldolase"/>
    <property type="match status" value="1"/>
</dbReference>
<keyword evidence="1" id="KW-0456">Lyase</keyword>
<dbReference type="PANTHER" id="PTHR12128:SF66">
    <property type="entry name" value="4-HYDROXY-2-OXOGLUTARATE ALDOLASE, MITOCHONDRIAL"/>
    <property type="match status" value="1"/>
</dbReference>
<dbReference type="InterPro" id="IPR002220">
    <property type="entry name" value="DapA-like"/>
</dbReference>
<protein>
    <recommendedName>
        <fullName evidence="3">Dihydrodipicolinate synthase family protein</fullName>
    </recommendedName>
</protein>
<evidence type="ECO:0000256" key="1">
    <source>
        <dbReference type="ARBA" id="ARBA00023239"/>
    </source>
</evidence>
<proteinExistence type="predicted"/>
<comment type="caution">
    <text evidence="2">The sequence shown here is derived from an EMBL/GenBank/DDBJ whole genome shotgun (WGS) entry which is preliminary data.</text>
</comment>
<sequence length="134" mass="14564">YIKSYYTMQRAVDPNDMAILCGLGEQVFSFEALYGCAGVISGMANFAPDVAYSVYEAAVARNFDKLAELVDSLAPFFSFRSKVLENHGPHTGIGEVGGNMYISVFKAAMDIVGLRGGEVRLPLVDLNEEETLLP</sequence>
<dbReference type="Gene3D" id="3.20.20.70">
    <property type="entry name" value="Aldolase class I"/>
    <property type="match status" value="1"/>
</dbReference>
<dbReference type="PANTHER" id="PTHR12128">
    <property type="entry name" value="DIHYDRODIPICOLINATE SYNTHASE"/>
    <property type="match status" value="1"/>
</dbReference>
<gene>
    <name evidence="2" type="ORF">S03H2_66339</name>
</gene>
<dbReference type="Pfam" id="PF00701">
    <property type="entry name" value="DHDPS"/>
    <property type="match status" value="1"/>
</dbReference>
<dbReference type="EMBL" id="BARU01043302">
    <property type="protein sequence ID" value="GAH79895.1"/>
    <property type="molecule type" value="Genomic_DNA"/>
</dbReference>
<evidence type="ECO:0008006" key="3">
    <source>
        <dbReference type="Google" id="ProtNLM"/>
    </source>
</evidence>
<dbReference type="AlphaFoldDB" id="X1JEF3"/>
<accession>X1JEF3</accession>
<organism evidence="2">
    <name type="scientific">marine sediment metagenome</name>
    <dbReference type="NCBI Taxonomy" id="412755"/>
    <lineage>
        <taxon>unclassified sequences</taxon>
        <taxon>metagenomes</taxon>
        <taxon>ecological metagenomes</taxon>
    </lineage>
</organism>
<evidence type="ECO:0000313" key="2">
    <source>
        <dbReference type="EMBL" id="GAH79895.1"/>
    </source>
</evidence>